<feature type="transmembrane region" description="Helical" evidence="1">
    <location>
        <begin position="68"/>
        <end position="91"/>
    </location>
</feature>
<dbReference type="RefSeq" id="WP_264499265.1">
    <property type="nucleotide sequence ID" value="NZ_JAPDDS010000001.1"/>
</dbReference>
<protein>
    <recommendedName>
        <fullName evidence="4">CvpA family protein</fullName>
    </recommendedName>
</protein>
<evidence type="ECO:0000313" key="2">
    <source>
        <dbReference type="EMBL" id="MCW1883303.1"/>
    </source>
</evidence>
<proteinExistence type="predicted"/>
<keyword evidence="1" id="KW-0812">Transmembrane</keyword>
<feature type="transmembrane region" description="Helical" evidence="1">
    <location>
        <begin position="112"/>
        <end position="134"/>
    </location>
</feature>
<evidence type="ECO:0000256" key="1">
    <source>
        <dbReference type="SAM" id="Phobius"/>
    </source>
</evidence>
<feature type="transmembrane region" description="Helical" evidence="1">
    <location>
        <begin position="12"/>
        <end position="32"/>
    </location>
</feature>
<evidence type="ECO:0008006" key="4">
    <source>
        <dbReference type="Google" id="ProtNLM"/>
    </source>
</evidence>
<dbReference type="EMBL" id="JAPDDS010000001">
    <property type="protein sequence ID" value="MCW1883303.1"/>
    <property type="molecule type" value="Genomic_DNA"/>
</dbReference>
<dbReference type="Proteomes" id="UP001207930">
    <property type="component" value="Unassembled WGS sequence"/>
</dbReference>
<evidence type="ECO:0000313" key="3">
    <source>
        <dbReference type="Proteomes" id="UP001207930"/>
    </source>
</evidence>
<reference evidence="2 3" key="1">
    <citation type="submission" date="2022-10" db="EMBL/GenBank/DDBJ databases">
        <title>Luteolibacter flavescens strain MCCC 1K03193, whole genome shotgun sequencing project.</title>
        <authorList>
            <person name="Zhao G."/>
            <person name="Shen L."/>
        </authorList>
    </citation>
    <scope>NUCLEOTIDE SEQUENCE [LARGE SCALE GENOMIC DNA]</scope>
    <source>
        <strain evidence="2 3">MCCC 1K03193</strain>
    </source>
</reference>
<organism evidence="2 3">
    <name type="scientific">Luteolibacter flavescens</name>
    <dbReference type="NCBI Taxonomy" id="1859460"/>
    <lineage>
        <taxon>Bacteria</taxon>
        <taxon>Pseudomonadati</taxon>
        <taxon>Verrucomicrobiota</taxon>
        <taxon>Verrucomicrobiia</taxon>
        <taxon>Verrucomicrobiales</taxon>
        <taxon>Verrucomicrobiaceae</taxon>
        <taxon>Luteolibacter</taxon>
    </lineage>
</organism>
<sequence length="260" mass="28121">MLAALNLESMPQLSLGTAALLVFAACAVFAILRGLVKMITGSLVLCLSGVAAYLAWRHAPVIPIPGGPWIAPITAGLLSLFVLRAVLRFVASPFSKSGDDDGEPKKRSPLRWALTLLTSLVPASLLSFTGVTALKNVGAVADIQRFVDGEKANSGSSAFLAEVKEVINRVLPEDWFRNIDPLTEDARVNLAKLIARGDSKPPPKAIPVMEDPEIRSLILHDPKLRELAKSKRYADILRDPRLDHVMANPDLKKLLGNLQL</sequence>
<keyword evidence="3" id="KW-1185">Reference proteome</keyword>
<feature type="transmembrane region" description="Helical" evidence="1">
    <location>
        <begin position="39"/>
        <end position="56"/>
    </location>
</feature>
<keyword evidence="1" id="KW-0472">Membrane</keyword>
<accession>A0ABT3FIA5</accession>
<keyword evidence="1" id="KW-1133">Transmembrane helix</keyword>
<gene>
    <name evidence="2" type="ORF">OKA04_01090</name>
</gene>
<name>A0ABT3FIA5_9BACT</name>
<comment type="caution">
    <text evidence="2">The sequence shown here is derived from an EMBL/GenBank/DDBJ whole genome shotgun (WGS) entry which is preliminary data.</text>
</comment>